<keyword evidence="5 7" id="KW-0057">Aromatic amino acid biosynthesis</keyword>
<feature type="binding site" evidence="7">
    <location>
        <position position="146"/>
    </location>
    <ligand>
        <name>ATP</name>
        <dbReference type="ChEBI" id="CHEBI:30616"/>
    </ligand>
</feature>
<dbReference type="Gene3D" id="3.40.50.1970">
    <property type="match status" value="1"/>
</dbReference>
<evidence type="ECO:0000256" key="2">
    <source>
        <dbReference type="ARBA" id="ARBA00022490"/>
    </source>
</evidence>
<feature type="binding site" evidence="7">
    <location>
        <position position="129"/>
    </location>
    <ligand>
        <name>substrate</name>
    </ligand>
</feature>
<accession>A0A7Y9AS55</accession>
<keyword evidence="7 10" id="KW-0418">Kinase</keyword>
<comment type="cofactor">
    <cofactor evidence="7">
        <name>Mg(2+)</name>
        <dbReference type="ChEBI" id="CHEBI:18420"/>
    </cofactor>
    <text evidence="7">Binds 1 Mg(2+) ion per subunit.</text>
</comment>
<gene>
    <name evidence="7" type="primary">aroK</name>
    <name evidence="10" type="ORF">BJ968_000352</name>
</gene>
<organism evidence="10 11">
    <name type="scientific">Kineococcus aurantiacus</name>
    <dbReference type="NCBI Taxonomy" id="37633"/>
    <lineage>
        <taxon>Bacteria</taxon>
        <taxon>Bacillati</taxon>
        <taxon>Actinomycetota</taxon>
        <taxon>Actinomycetes</taxon>
        <taxon>Kineosporiales</taxon>
        <taxon>Kineosporiaceae</taxon>
        <taxon>Kineococcus</taxon>
    </lineage>
</organism>
<evidence type="ECO:0000313" key="11">
    <source>
        <dbReference type="Proteomes" id="UP000521922"/>
    </source>
</evidence>
<evidence type="ECO:0000256" key="7">
    <source>
        <dbReference type="HAMAP-Rule" id="MF_00109"/>
    </source>
</evidence>
<dbReference type="Gene3D" id="3.40.50.300">
    <property type="entry name" value="P-loop containing nucleotide triphosphate hydrolases"/>
    <property type="match status" value="1"/>
</dbReference>
<dbReference type="InterPro" id="IPR031322">
    <property type="entry name" value="Shikimate/glucono_kinase"/>
</dbReference>
<proteinExistence type="inferred from homology"/>
<dbReference type="InterPro" id="IPR050071">
    <property type="entry name" value="Dehydroquinate_synthase"/>
</dbReference>
<keyword evidence="2 7" id="KW-0963">Cytoplasm</keyword>
<dbReference type="GO" id="GO:0003856">
    <property type="term" value="F:3-dehydroquinate synthase activity"/>
    <property type="evidence" value="ECO:0007669"/>
    <property type="project" value="TreeGrafter"/>
</dbReference>
<dbReference type="GO" id="GO:0004765">
    <property type="term" value="F:shikimate kinase activity"/>
    <property type="evidence" value="ECO:0007669"/>
    <property type="project" value="UniProtKB-UniRule"/>
</dbReference>
<dbReference type="Gene3D" id="1.20.1090.10">
    <property type="entry name" value="Dehydroquinate synthase-like - alpha domain"/>
    <property type="match status" value="1"/>
</dbReference>
<dbReference type="InterPro" id="IPR056179">
    <property type="entry name" value="DHQS_C"/>
</dbReference>
<dbReference type="SUPFAM" id="SSF56796">
    <property type="entry name" value="Dehydroquinate synthase-like"/>
    <property type="match status" value="1"/>
</dbReference>
<dbReference type="GO" id="GO:0000287">
    <property type="term" value="F:magnesium ion binding"/>
    <property type="evidence" value="ECO:0007669"/>
    <property type="project" value="UniProtKB-UniRule"/>
</dbReference>
<comment type="similarity">
    <text evidence="7">Belongs to the shikimate kinase family.</text>
</comment>
<dbReference type="Pfam" id="PF01761">
    <property type="entry name" value="DHQ_synthase"/>
    <property type="match status" value="1"/>
</dbReference>
<dbReference type="RefSeq" id="WP_179748688.1">
    <property type="nucleotide sequence ID" value="NZ_BAAAGN010000002.1"/>
</dbReference>
<comment type="subunit">
    <text evidence="7">Monomer.</text>
</comment>
<evidence type="ECO:0000256" key="3">
    <source>
        <dbReference type="ARBA" id="ARBA00022605"/>
    </source>
</evidence>
<dbReference type="UniPathway" id="UPA00053">
    <property type="reaction ID" value="UER00088"/>
</dbReference>
<feature type="binding site" evidence="7">
    <location>
        <position position="13"/>
    </location>
    <ligand>
        <name>Mg(2+)</name>
        <dbReference type="ChEBI" id="CHEBI:18420"/>
    </ligand>
</feature>
<dbReference type="CDD" id="cd08195">
    <property type="entry name" value="DHQS"/>
    <property type="match status" value="1"/>
</dbReference>
<dbReference type="Pfam" id="PF24621">
    <property type="entry name" value="DHQS_C"/>
    <property type="match status" value="1"/>
</dbReference>
<evidence type="ECO:0000256" key="1">
    <source>
        <dbReference type="ARBA" id="ARBA00001911"/>
    </source>
</evidence>
<feature type="binding site" evidence="7">
    <location>
        <position position="114"/>
    </location>
    <ligand>
        <name>ATP</name>
        <dbReference type="ChEBI" id="CHEBI:30616"/>
    </ligand>
</feature>
<dbReference type="InterPro" id="IPR027417">
    <property type="entry name" value="P-loop_NTPase"/>
</dbReference>
<keyword evidence="7" id="KW-0479">Metal-binding</keyword>
<dbReference type="GO" id="GO:0008652">
    <property type="term" value="P:amino acid biosynthetic process"/>
    <property type="evidence" value="ECO:0007669"/>
    <property type="project" value="UniProtKB-KW"/>
</dbReference>
<dbReference type="SUPFAM" id="SSF52540">
    <property type="entry name" value="P-loop containing nucleoside triphosphate hydrolases"/>
    <property type="match status" value="1"/>
</dbReference>
<keyword evidence="3 7" id="KW-0028">Amino-acid biosynthesis</keyword>
<comment type="cofactor">
    <cofactor evidence="1">
        <name>NAD(+)</name>
        <dbReference type="ChEBI" id="CHEBI:57540"/>
    </cofactor>
</comment>
<keyword evidence="4" id="KW-0520">NAD</keyword>
<evidence type="ECO:0000256" key="5">
    <source>
        <dbReference type="ARBA" id="ARBA00023141"/>
    </source>
</evidence>
<dbReference type="InterPro" id="IPR030960">
    <property type="entry name" value="DHQS/DOIS_N"/>
</dbReference>
<dbReference type="Pfam" id="PF01202">
    <property type="entry name" value="SKI"/>
    <property type="match status" value="1"/>
</dbReference>
<dbReference type="AlphaFoldDB" id="A0A7Y9AS55"/>
<feature type="binding site" evidence="7">
    <location>
        <begin position="9"/>
        <end position="14"/>
    </location>
    <ligand>
        <name>ATP</name>
        <dbReference type="ChEBI" id="CHEBI:30616"/>
    </ligand>
</feature>
<feature type="domain" description="3-dehydroquinate synthase N-terminal" evidence="8">
    <location>
        <begin position="228"/>
        <end position="323"/>
    </location>
</feature>
<evidence type="ECO:0000259" key="9">
    <source>
        <dbReference type="Pfam" id="PF24621"/>
    </source>
</evidence>
<dbReference type="PRINTS" id="PR01100">
    <property type="entry name" value="SHIKIMTKNASE"/>
</dbReference>
<keyword evidence="7" id="KW-0547">Nucleotide-binding</keyword>
<evidence type="ECO:0000256" key="4">
    <source>
        <dbReference type="ARBA" id="ARBA00023027"/>
    </source>
</evidence>
<comment type="subcellular location">
    <subcellularLocation>
        <location evidence="7">Cytoplasm</location>
    </subcellularLocation>
</comment>
<keyword evidence="7" id="KW-0808">Transferase</keyword>
<dbReference type="EMBL" id="JACCBB010000001">
    <property type="protein sequence ID" value="NYD20812.1"/>
    <property type="molecule type" value="Genomic_DNA"/>
</dbReference>
<comment type="function">
    <text evidence="7">Catalyzes the specific phosphorylation of the 3-hydroxyl group of shikimic acid using ATP as a cosubstrate.</text>
</comment>
<dbReference type="Proteomes" id="UP000521922">
    <property type="component" value="Unassembled WGS sequence"/>
</dbReference>
<dbReference type="CDD" id="cd00464">
    <property type="entry name" value="SK"/>
    <property type="match status" value="1"/>
</dbReference>
<protein>
    <recommendedName>
        <fullName evidence="7">Shikimate kinase</fullName>
        <shortName evidence="7">SK</shortName>
        <ecNumber evidence="7">2.7.1.71</ecNumber>
    </recommendedName>
</protein>
<evidence type="ECO:0000259" key="8">
    <source>
        <dbReference type="Pfam" id="PF01761"/>
    </source>
</evidence>
<name>A0A7Y9AS55_9ACTN</name>
<dbReference type="GO" id="GO:0005737">
    <property type="term" value="C:cytoplasm"/>
    <property type="evidence" value="ECO:0007669"/>
    <property type="project" value="UniProtKB-SubCell"/>
</dbReference>
<dbReference type="GO" id="GO:0005524">
    <property type="term" value="F:ATP binding"/>
    <property type="evidence" value="ECO:0007669"/>
    <property type="project" value="UniProtKB-UniRule"/>
</dbReference>
<keyword evidence="7" id="KW-0460">Magnesium</keyword>
<dbReference type="GO" id="GO:0009423">
    <property type="term" value="P:chorismate biosynthetic process"/>
    <property type="evidence" value="ECO:0007669"/>
    <property type="project" value="UniProtKB-UniRule"/>
</dbReference>
<comment type="catalytic activity">
    <reaction evidence="7">
        <text>shikimate + ATP = 3-phosphoshikimate + ADP + H(+)</text>
        <dbReference type="Rhea" id="RHEA:13121"/>
        <dbReference type="ChEBI" id="CHEBI:15378"/>
        <dbReference type="ChEBI" id="CHEBI:30616"/>
        <dbReference type="ChEBI" id="CHEBI:36208"/>
        <dbReference type="ChEBI" id="CHEBI:145989"/>
        <dbReference type="ChEBI" id="CHEBI:456216"/>
        <dbReference type="EC" id="2.7.1.71"/>
    </reaction>
</comment>
<dbReference type="PANTHER" id="PTHR43622:SF7">
    <property type="entry name" value="3-DEHYDROQUINATE SYNTHASE, CHLOROPLASTIC"/>
    <property type="match status" value="1"/>
</dbReference>
<dbReference type="HAMAP" id="MF_00109">
    <property type="entry name" value="Shikimate_kinase"/>
    <property type="match status" value="1"/>
</dbReference>
<sequence length="509" mass="53372">MIVLVGFMGAGKSTVGRLLADRLGLPFVDTDLVVEDRERRSIPEIFATDGEQAFRDLEQEVVADVVAGPEAVVSLGGGACGREATRAVLRAHTVVHLDVSFEQAKARTAGDTYRPMLQRPDLAQLHASRRVVFEELADLSVRTDGRRAEAIALEVLDGVTGQDGVLVAPPGGSYRVHVRAGALASVGSLLPAAGAVLVVGRASDPALARVREGLAGTVHVAELPEGPVKTLDVYGRLAARAAEVALHPDDLVLAVGDEPVVDVAGFLAATYNRGTRWAVVPRSLETLVDSSVGGKVALDLPHARNLLGAVHQPVAVVSDPEGVSPATDPRFGAGLAEAVKTTLVGDPADLDLLVGNAPAVLAGDLDAVTAVVRRAVATKARIVTADEREAAGRLHLNYGHTFSHALEQVLADDAAALPLGLMAAAHLARRLGFLDDAGVDLHRRSLRAFGLPTAHRSTLSELQPFWLRDKKFKDGVRFVLLHAPGRPEAGVPATDDALAGALDDLAEDR</sequence>
<keyword evidence="6" id="KW-0456">Lyase</keyword>
<keyword evidence="11" id="KW-1185">Reference proteome</keyword>
<evidence type="ECO:0000313" key="10">
    <source>
        <dbReference type="EMBL" id="NYD20812.1"/>
    </source>
</evidence>
<evidence type="ECO:0000256" key="6">
    <source>
        <dbReference type="ARBA" id="ARBA00023239"/>
    </source>
</evidence>
<reference evidence="10 11" key="1">
    <citation type="submission" date="2020-07" db="EMBL/GenBank/DDBJ databases">
        <title>Sequencing the genomes of 1000 actinobacteria strains.</title>
        <authorList>
            <person name="Klenk H.-P."/>
        </authorList>
    </citation>
    <scope>NUCLEOTIDE SEQUENCE [LARGE SCALE GENOMIC DNA]</scope>
    <source>
        <strain evidence="10 11">DSM 7487</strain>
    </source>
</reference>
<comment type="pathway">
    <text evidence="7">Metabolic intermediate biosynthesis; chorismate biosynthesis; chorismate from D-erythrose 4-phosphate and phosphoenolpyruvate: step 5/7.</text>
</comment>
<feature type="binding site" evidence="7">
    <location>
        <position position="31"/>
    </location>
    <ligand>
        <name>substrate</name>
    </ligand>
</feature>
<dbReference type="InterPro" id="IPR000623">
    <property type="entry name" value="Shikimate_kinase/TSH1"/>
</dbReference>
<dbReference type="EC" id="2.7.1.71" evidence="7"/>
<dbReference type="GO" id="GO:0009073">
    <property type="term" value="P:aromatic amino acid family biosynthetic process"/>
    <property type="evidence" value="ECO:0007669"/>
    <property type="project" value="UniProtKB-KW"/>
</dbReference>
<dbReference type="PANTHER" id="PTHR43622">
    <property type="entry name" value="3-DEHYDROQUINATE SYNTHASE"/>
    <property type="match status" value="1"/>
</dbReference>
<feature type="binding site" evidence="7">
    <location>
        <position position="77"/>
    </location>
    <ligand>
        <name>substrate</name>
    </ligand>
</feature>
<feature type="binding site" evidence="7">
    <location>
        <position position="55"/>
    </location>
    <ligand>
        <name>substrate</name>
    </ligand>
</feature>
<comment type="caution">
    <text evidence="10">The sequence shown here is derived from an EMBL/GenBank/DDBJ whole genome shotgun (WGS) entry which is preliminary data.</text>
</comment>
<feature type="domain" description="3-dehydroquinate synthase C-terminal" evidence="9">
    <location>
        <begin position="334"/>
        <end position="471"/>
    </location>
</feature>
<keyword evidence="7" id="KW-0067">ATP-binding</keyword>